<feature type="transmembrane region" description="Helical" evidence="1">
    <location>
        <begin position="352"/>
        <end position="372"/>
    </location>
</feature>
<feature type="transmembrane region" description="Helical" evidence="1">
    <location>
        <begin position="248"/>
        <end position="268"/>
    </location>
</feature>
<evidence type="ECO:0000313" key="3">
    <source>
        <dbReference type="Proteomes" id="UP001595378"/>
    </source>
</evidence>
<reference evidence="3" key="1">
    <citation type="journal article" date="2019" name="Int. J. Syst. Evol. Microbiol.">
        <title>The Global Catalogue of Microorganisms (GCM) 10K type strain sequencing project: providing services to taxonomists for standard genome sequencing and annotation.</title>
        <authorList>
            <consortium name="The Broad Institute Genomics Platform"/>
            <consortium name="The Broad Institute Genome Sequencing Center for Infectious Disease"/>
            <person name="Wu L."/>
            <person name="Ma J."/>
        </authorList>
    </citation>
    <scope>NUCLEOTIDE SEQUENCE [LARGE SCALE GENOMIC DNA]</scope>
    <source>
        <strain evidence="3">KCTC 52606</strain>
    </source>
</reference>
<feature type="transmembrane region" description="Helical" evidence="1">
    <location>
        <begin position="280"/>
        <end position="305"/>
    </location>
</feature>
<evidence type="ECO:0000256" key="1">
    <source>
        <dbReference type="SAM" id="Phobius"/>
    </source>
</evidence>
<protein>
    <submittedName>
        <fullName evidence="2">DUF4153 domain-containing protein</fullName>
    </submittedName>
</protein>
<feature type="transmembrane region" description="Helical" evidence="1">
    <location>
        <begin position="210"/>
        <end position="236"/>
    </location>
</feature>
<dbReference type="RefSeq" id="WP_336917574.1">
    <property type="nucleotide sequence ID" value="NZ_JBANRN010000002.1"/>
</dbReference>
<feature type="transmembrane region" description="Helical" evidence="1">
    <location>
        <begin position="44"/>
        <end position="63"/>
    </location>
</feature>
<gene>
    <name evidence="2" type="ORF">ACFODK_05340</name>
</gene>
<name>A0ABV7EC91_9SPHN</name>
<keyword evidence="3" id="KW-1185">Reference proteome</keyword>
<dbReference type="EMBL" id="JBHRSU010000005">
    <property type="protein sequence ID" value="MFC3100313.1"/>
    <property type="molecule type" value="Genomic_DNA"/>
</dbReference>
<dbReference type="Proteomes" id="UP001595378">
    <property type="component" value="Unassembled WGS sequence"/>
</dbReference>
<feature type="transmembrane region" description="Helical" evidence="1">
    <location>
        <begin position="137"/>
        <end position="161"/>
    </location>
</feature>
<feature type="transmembrane region" description="Helical" evidence="1">
    <location>
        <begin position="70"/>
        <end position="90"/>
    </location>
</feature>
<feature type="transmembrane region" description="Helical" evidence="1">
    <location>
        <begin position="96"/>
        <end position="117"/>
    </location>
</feature>
<feature type="transmembrane region" description="Helical" evidence="1">
    <location>
        <begin position="317"/>
        <end position="340"/>
    </location>
</feature>
<accession>A0ABV7EC91</accession>
<proteinExistence type="predicted"/>
<evidence type="ECO:0000313" key="2">
    <source>
        <dbReference type="EMBL" id="MFC3100313.1"/>
    </source>
</evidence>
<dbReference type="Pfam" id="PF13687">
    <property type="entry name" value="DUF4153"/>
    <property type="match status" value="1"/>
</dbReference>
<dbReference type="InterPro" id="IPR025291">
    <property type="entry name" value="DUF4153"/>
</dbReference>
<keyword evidence="1" id="KW-0472">Membrane</keyword>
<organism evidence="2 3">
    <name type="scientific">Alteraurantiacibacter lauratis</name>
    <dbReference type="NCBI Taxonomy" id="2054627"/>
    <lineage>
        <taxon>Bacteria</taxon>
        <taxon>Pseudomonadati</taxon>
        <taxon>Pseudomonadota</taxon>
        <taxon>Alphaproteobacteria</taxon>
        <taxon>Sphingomonadales</taxon>
        <taxon>Erythrobacteraceae</taxon>
        <taxon>Alteraurantiacibacter</taxon>
    </lineage>
</organism>
<keyword evidence="1" id="KW-0812">Transmembrane</keyword>
<comment type="caution">
    <text evidence="2">The sequence shown here is derived from an EMBL/GenBank/DDBJ whole genome shotgun (WGS) entry which is preliminary data.</text>
</comment>
<keyword evidence="1" id="KW-1133">Transmembrane helix</keyword>
<feature type="transmembrane region" description="Helical" evidence="1">
    <location>
        <begin position="181"/>
        <end position="198"/>
    </location>
</feature>
<sequence length="559" mass="60198">MSTAPAPEDLLEDWEPRPFVLAALLAGGGLGLCFLFDGSDPQPLAGAGAAFIFFGALAAAFALDPRNWKPVAIFALALGAIMAGIAWHVLRFEEAYAGRHFAFAAGVFASVIALPLFQAGFHRTGLNTDYKLTHFHVWTDAISGAGALAFTGLSWLMLFLLDGLLGLVGINLIEDLTRQGWFVWMWSGGAFGTALGVLRNNLKIIGSLQNVVLIVLSLLAVPLALALVVFLVALLASGGQALWDATDSATPVLLACAVGCFVLTNAIMRDDDVATSRSRILRPVAMVLAAGVLPLSIFAAVSMGIRMNQHGLTPERIWALICIAVAVAYGLAYAVGLARGRRLGWAAHLRRANLNLASATCVLALILALPLWDFGAISARNQIARLDAGRVSVEAFDYSALRWDFGDAGRRALARLGEREGEVGRLARAAAEQIERPWRGMEPAPRDDISARLRVQPDDPELRREVLDFLTIESWRCAKACIALDLGRNAAGRREIALIEGYGFERFALGGPDGRADPVFPGARDEPETPFDISAKVELREEPRRSIYINGRRIGMPVD</sequence>